<dbReference type="EMBL" id="CP157940">
    <property type="protein sequence ID" value="XBS52669.1"/>
    <property type="molecule type" value="Genomic_DNA"/>
</dbReference>
<evidence type="ECO:0000259" key="1">
    <source>
        <dbReference type="Pfam" id="PF00148"/>
    </source>
</evidence>
<organism evidence="2">
    <name type="scientific">Lacrimispora sp. BS-2</name>
    <dbReference type="NCBI Taxonomy" id="3151850"/>
    <lineage>
        <taxon>Bacteria</taxon>
        <taxon>Bacillati</taxon>
        <taxon>Bacillota</taxon>
        <taxon>Clostridia</taxon>
        <taxon>Lachnospirales</taxon>
        <taxon>Lachnospiraceae</taxon>
        <taxon>Lacrimispora</taxon>
    </lineage>
</organism>
<evidence type="ECO:0000313" key="2">
    <source>
        <dbReference type="EMBL" id="XBS52669.1"/>
    </source>
</evidence>
<dbReference type="InterPro" id="IPR052673">
    <property type="entry name" value="Ni-siroh_cyclase_CfbD"/>
</dbReference>
<dbReference type="Pfam" id="PF00148">
    <property type="entry name" value="Oxidored_nitro"/>
    <property type="match status" value="1"/>
</dbReference>
<dbReference type="PANTHER" id="PTHR42846:SF1">
    <property type="entry name" value="NI-SIROHYDROCHLORIN A,C-DIAMIDE REDUCTIVE CYCLASE COMPLEX, COMPONENT CFBD"/>
    <property type="match status" value="1"/>
</dbReference>
<dbReference type="AlphaFoldDB" id="A0AAU7PK99"/>
<dbReference type="RefSeq" id="WP_349944276.1">
    <property type="nucleotide sequence ID" value="NZ_CP157940.1"/>
</dbReference>
<dbReference type="SUPFAM" id="SSF53807">
    <property type="entry name" value="Helical backbone' metal receptor"/>
    <property type="match status" value="1"/>
</dbReference>
<gene>
    <name evidence="2" type="ORF">ABFV83_12550</name>
</gene>
<accession>A0AAU7PK99</accession>
<feature type="domain" description="Nitrogenase/oxidoreductase component 1" evidence="1">
    <location>
        <begin position="19"/>
        <end position="241"/>
    </location>
</feature>
<dbReference type="InterPro" id="IPR000510">
    <property type="entry name" value="Nase/OxRdtase_comp1"/>
</dbReference>
<protein>
    <submittedName>
        <fullName evidence="2">Nitrogenase component 1</fullName>
    </submittedName>
</protein>
<dbReference type="Gene3D" id="3.40.50.1980">
    <property type="entry name" value="Nitrogenase molybdenum iron protein domain"/>
    <property type="match status" value="2"/>
</dbReference>
<dbReference type="PANTHER" id="PTHR42846">
    <property type="entry name" value="NI-SIROHYDROCHLORIN A,C-DIAMIDE REDUCTIVE CYCLASE COMPLEX, COMPONENT CFBD"/>
    <property type="match status" value="1"/>
</dbReference>
<proteinExistence type="predicted"/>
<sequence>MIHDASGCTGNYTGYDEPRWYDSHSLVYCSGLREMDAILGNDEKFIQKIENAANDLKPNFLCFLGSPVPMVIGTDLEGIAAELEERTGIPSMGLATTGLHYYDKGVSDAYIAFAKKFFPLPQAVRPSGDRINILGLTPLDFSNNSNADDLIGEMEKRGFTIQADFSMVSDFHKACQAPSASVNLVVSKSGLGLAEYMKKRYQIPYVVGVPAGELAADRLAVMLKETMADKRERVLETAAEETSQVLIIGEEVLIRSLAFHFREERGIGGIQTAVLFGGTQGVYRQDSLALNSESDIRKLVNSGRYHTIIADPLIRQLIREKERVRFIELPHVAVSSKICWDHAPQLMGERLSGSLFGFQ</sequence>
<name>A0AAU7PK99_9FIRM</name>
<dbReference type="GO" id="GO:0016491">
    <property type="term" value="F:oxidoreductase activity"/>
    <property type="evidence" value="ECO:0007669"/>
    <property type="project" value="InterPro"/>
</dbReference>
<reference evidence="2" key="1">
    <citation type="submission" date="2024-06" db="EMBL/GenBank/DDBJ databases">
        <title>Lacrimispora cavernae sp. nov., a novel anaerobe isolated from bat guano pile inside a cave.</title>
        <authorList>
            <person name="Miller S.L."/>
            <person name="Lu N."/>
            <person name="King J."/>
            <person name="Sankaranarayanan K."/>
            <person name="Lawson P.A."/>
        </authorList>
    </citation>
    <scope>NUCLEOTIDE SEQUENCE</scope>
    <source>
        <strain evidence="2">BS-2</strain>
    </source>
</reference>